<dbReference type="OrthoDB" id="9814075at2"/>
<dbReference type="SUPFAM" id="SSF55469">
    <property type="entry name" value="FMN-dependent nitroreductase-like"/>
    <property type="match status" value="1"/>
</dbReference>
<evidence type="ECO:0000313" key="4">
    <source>
        <dbReference type="EMBL" id="SJZ40082.1"/>
    </source>
</evidence>
<dbReference type="InterPro" id="IPR000415">
    <property type="entry name" value="Nitroreductase-like"/>
</dbReference>
<dbReference type="Proteomes" id="UP000190657">
    <property type="component" value="Unassembled WGS sequence"/>
</dbReference>
<dbReference type="InterPro" id="IPR029478">
    <property type="entry name" value="TM1586_NiRdase"/>
</dbReference>
<dbReference type="EMBL" id="FUWW01000003">
    <property type="protein sequence ID" value="SJZ40082.1"/>
    <property type="molecule type" value="Genomic_DNA"/>
</dbReference>
<dbReference type="PANTHER" id="PTHR43673:SF10">
    <property type="entry name" value="NADH DEHYDROGENASE_NAD(P)H NITROREDUCTASE XCC3605-RELATED"/>
    <property type="match status" value="1"/>
</dbReference>
<dbReference type="STRING" id="290054.SAMN02745114_00418"/>
<reference evidence="4 5" key="1">
    <citation type="submission" date="2017-02" db="EMBL/GenBank/DDBJ databases">
        <authorList>
            <person name="Peterson S.W."/>
        </authorList>
    </citation>
    <scope>NUCLEOTIDE SEQUENCE [LARGE SCALE GENOMIC DNA]</scope>
    <source>
        <strain evidence="4 5">ATCC 51222</strain>
    </source>
</reference>
<dbReference type="Pfam" id="PF14512">
    <property type="entry name" value="TM1586_NiRdase"/>
    <property type="match status" value="1"/>
</dbReference>
<name>A0A1T4KCD4_9FIRM</name>
<gene>
    <name evidence="4" type="ORF">SAMN02745114_00418</name>
</gene>
<evidence type="ECO:0000313" key="5">
    <source>
        <dbReference type="Proteomes" id="UP000190657"/>
    </source>
</evidence>
<dbReference type="Gene3D" id="3.40.109.10">
    <property type="entry name" value="NADH Oxidase"/>
    <property type="match status" value="1"/>
</dbReference>
<proteinExistence type="inferred from homology"/>
<evidence type="ECO:0000256" key="1">
    <source>
        <dbReference type="ARBA" id="ARBA00007118"/>
    </source>
</evidence>
<organism evidence="4 5">
    <name type="scientific">Eubacterium coprostanoligenes</name>
    <dbReference type="NCBI Taxonomy" id="290054"/>
    <lineage>
        <taxon>Bacteria</taxon>
        <taxon>Bacillati</taxon>
        <taxon>Bacillota</taxon>
        <taxon>Clostridia</taxon>
        <taxon>Eubacteriales</taxon>
        <taxon>Eubacteriaceae</taxon>
        <taxon>Eubacterium</taxon>
    </lineage>
</organism>
<protein>
    <submittedName>
        <fullName evidence="4">Putative TM nitroreductase</fullName>
    </submittedName>
</protein>
<feature type="domain" description="Putative nitroreductase TM1586" evidence="3">
    <location>
        <begin position="7"/>
        <end position="223"/>
    </location>
</feature>
<dbReference type="Gene3D" id="3.40.109.30">
    <property type="entry name" value="putative nitroreductase (tm1586), domain 2"/>
    <property type="match status" value="1"/>
</dbReference>
<evidence type="ECO:0000259" key="3">
    <source>
        <dbReference type="Pfam" id="PF14512"/>
    </source>
</evidence>
<accession>A0A1T4KCD4</accession>
<keyword evidence="5" id="KW-1185">Reference proteome</keyword>
<dbReference type="RefSeq" id="WP_078767916.1">
    <property type="nucleotide sequence ID" value="NZ_FUWW01000003.1"/>
</dbReference>
<sequence>MTNEQYIKAIENRHSRRAYKQKHLSQEIKDVIKQMVDAVNEEAGLDLLFIDDATPFFSIFSGKFSMIVVAGDDSQKVRENCGYFGESIVLQCVYHGLGTCWVSGTYNENKVYEAIKLPSEKRVYAVITIGYPKDRYSLVEKTMYKATHKKCKSYQDMIEVCDEKLPEAYAYGLSLVEKGPSAVNRRPVKFRYENGEFSGYVDEPYSDKSVDFGIAKLHFVIGAMAKGVNGKWSFENVFEPVDGQRLKFEPKMDEEEKSNE</sequence>
<dbReference type="PANTHER" id="PTHR43673">
    <property type="entry name" value="NAD(P)H NITROREDUCTASE YDGI-RELATED"/>
    <property type="match status" value="1"/>
</dbReference>
<keyword evidence="2" id="KW-0560">Oxidoreductase</keyword>
<dbReference type="GO" id="GO:0016491">
    <property type="term" value="F:oxidoreductase activity"/>
    <property type="evidence" value="ECO:0007669"/>
    <property type="project" value="UniProtKB-KW"/>
</dbReference>
<evidence type="ECO:0000256" key="2">
    <source>
        <dbReference type="ARBA" id="ARBA00023002"/>
    </source>
</evidence>
<dbReference type="AlphaFoldDB" id="A0A1T4KCD4"/>
<comment type="similarity">
    <text evidence="1">Belongs to the nitroreductase family.</text>
</comment>